<evidence type="ECO:0000256" key="7">
    <source>
        <dbReference type="ARBA" id="ARBA00035649"/>
    </source>
</evidence>
<sequence length="94" mass="10789">MAKVGPKGSAYRLKKTAFDLLGMGDIIDQDAWGYIRKYLRLKSTFMYYDFDKVITAAPADEREGLTNLANRLFDNVEKASTINHLKQHYQKILS</sequence>
<evidence type="ECO:0000256" key="1">
    <source>
        <dbReference type="ARBA" id="ARBA00004334"/>
    </source>
</evidence>
<dbReference type="InterPro" id="IPR023222">
    <property type="entry name" value="PsbQ-like_dom_sf"/>
</dbReference>
<evidence type="ECO:0000256" key="3">
    <source>
        <dbReference type="ARBA" id="ARBA00022640"/>
    </source>
</evidence>
<dbReference type="GO" id="GO:0009654">
    <property type="term" value="C:photosystem II oxygen evolving complex"/>
    <property type="evidence" value="ECO:0007669"/>
    <property type="project" value="InterPro"/>
</dbReference>
<evidence type="ECO:0000256" key="2">
    <source>
        <dbReference type="ARBA" id="ARBA00022528"/>
    </source>
</evidence>
<dbReference type="Gene3D" id="1.20.120.290">
    <property type="entry name" value="Oxygen-evolving enhancer protein 3 (PsbQ), four-helix up-down bundle"/>
    <property type="match status" value="1"/>
</dbReference>
<dbReference type="InterPro" id="IPR054099">
    <property type="entry name" value="PSII_PsbQ_pln"/>
</dbReference>
<dbReference type="GO" id="GO:0009767">
    <property type="term" value="P:photosynthetic electron transport chain"/>
    <property type="evidence" value="ECO:0007669"/>
    <property type="project" value="TreeGrafter"/>
</dbReference>
<reference evidence="8" key="1">
    <citation type="submission" date="2019-09" db="EMBL/GenBank/DDBJ databases">
        <authorList>
            <person name="Zhang L."/>
        </authorList>
    </citation>
    <scope>NUCLEOTIDE SEQUENCE</scope>
</reference>
<dbReference type="GO" id="GO:0009535">
    <property type="term" value="C:chloroplast thylakoid membrane"/>
    <property type="evidence" value="ECO:0007669"/>
    <property type="project" value="UniProtKB-SubCell"/>
</dbReference>
<comment type="similarity">
    <text evidence="7">Belongs to the PsbQ family.</text>
</comment>
<keyword evidence="3" id="KW-0934">Plastid</keyword>
<evidence type="ECO:0000256" key="6">
    <source>
        <dbReference type="ARBA" id="ARBA00023136"/>
    </source>
</evidence>
<dbReference type="GO" id="GO:0019898">
    <property type="term" value="C:extrinsic component of membrane"/>
    <property type="evidence" value="ECO:0007669"/>
    <property type="project" value="InterPro"/>
</dbReference>
<proteinExistence type="inferred from homology"/>
<organism evidence="8">
    <name type="scientific">Nymphaea colorata</name>
    <name type="common">pocket water lily</name>
    <dbReference type="NCBI Taxonomy" id="210225"/>
    <lineage>
        <taxon>Eukaryota</taxon>
        <taxon>Viridiplantae</taxon>
        <taxon>Streptophyta</taxon>
        <taxon>Embryophyta</taxon>
        <taxon>Tracheophyta</taxon>
        <taxon>Spermatophyta</taxon>
        <taxon>Magnoliopsida</taxon>
        <taxon>Nymphaeales</taxon>
        <taxon>Nymphaeaceae</taxon>
        <taxon>Nymphaea</taxon>
    </lineage>
</organism>
<evidence type="ECO:0000313" key="8">
    <source>
        <dbReference type="EMBL" id="VVV47364.1"/>
    </source>
</evidence>
<dbReference type="Pfam" id="PF05757">
    <property type="entry name" value="PsbQ"/>
    <property type="match status" value="1"/>
</dbReference>
<evidence type="ECO:0000256" key="4">
    <source>
        <dbReference type="ARBA" id="ARBA00022946"/>
    </source>
</evidence>
<comment type="subcellular location">
    <subcellularLocation>
        <location evidence="1">Plastid</location>
        <location evidence="1">Chloroplast thylakoid membrane</location>
    </subcellularLocation>
</comment>
<keyword evidence="2" id="KW-0150">Chloroplast</keyword>
<dbReference type="AlphaFoldDB" id="A0A5K0W2P9"/>
<dbReference type="PANTHER" id="PTHR33399">
    <property type="entry name" value="OXYGEN-EVOLVING ENHANCER PROTEIN 3-1, CHLOROPLASTIC"/>
    <property type="match status" value="1"/>
</dbReference>
<dbReference type="SUPFAM" id="SSF101112">
    <property type="entry name" value="Oxygen-evolving enhancer protein 3"/>
    <property type="match status" value="1"/>
</dbReference>
<dbReference type="Gramene" id="NC1G0306430.1">
    <property type="protein sequence ID" value="NC1G0306430.1:cds"/>
    <property type="gene ID" value="NC1G0306430"/>
</dbReference>
<accession>A0A5K0W2P9</accession>
<protein>
    <submittedName>
        <fullName evidence="8">Uncharacterized protein</fullName>
    </submittedName>
</protein>
<dbReference type="GO" id="GO:0005509">
    <property type="term" value="F:calcium ion binding"/>
    <property type="evidence" value="ECO:0007669"/>
    <property type="project" value="InterPro"/>
</dbReference>
<dbReference type="InterPro" id="IPR008797">
    <property type="entry name" value="PSII_PsbQ"/>
</dbReference>
<dbReference type="EMBL" id="LR721774">
    <property type="protein sequence ID" value="VVV47364.1"/>
    <property type="molecule type" value="Genomic_DNA"/>
</dbReference>
<name>A0A5K0W2P9_9MAGN</name>
<keyword evidence="6" id="KW-0472">Membrane</keyword>
<keyword evidence="5" id="KW-0793">Thylakoid</keyword>
<dbReference type="PANTHER" id="PTHR33399:SF2">
    <property type="entry name" value="PHOTOSYNTHETIC NDH SUBUNIT OF LUMENAL LOCATION 3, CHLOROPLASTIC"/>
    <property type="match status" value="1"/>
</dbReference>
<gene>
    <name evidence="8" type="ORF">NYM_LOCUS3573</name>
</gene>
<keyword evidence="4" id="KW-0809">Transit peptide</keyword>
<evidence type="ECO:0000256" key="5">
    <source>
        <dbReference type="ARBA" id="ARBA00023078"/>
    </source>
</evidence>